<keyword evidence="3 6" id="KW-0597">Phosphoprotein</keyword>
<evidence type="ECO:0000256" key="2">
    <source>
        <dbReference type="ARBA" id="ARBA00012438"/>
    </source>
</evidence>
<keyword evidence="5" id="KW-0418">Kinase</keyword>
<dbReference type="EC" id="2.7.13.3" evidence="2"/>
<feature type="domain" description="Response regulatory" evidence="8">
    <location>
        <begin position="1012"/>
        <end position="1129"/>
    </location>
</feature>
<dbReference type="Gene3D" id="3.30.565.10">
    <property type="entry name" value="Histidine kinase-like ATPase, C-terminal domain"/>
    <property type="match status" value="1"/>
</dbReference>
<dbReference type="Pfam" id="PF13426">
    <property type="entry name" value="PAS_9"/>
    <property type="match status" value="1"/>
</dbReference>
<evidence type="ECO:0000256" key="5">
    <source>
        <dbReference type="ARBA" id="ARBA00022777"/>
    </source>
</evidence>
<dbReference type="EMBL" id="JAAQPH010000001">
    <property type="protein sequence ID" value="NIA67203.1"/>
    <property type="molecule type" value="Genomic_DNA"/>
</dbReference>
<protein>
    <recommendedName>
        <fullName evidence="2">histidine kinase</fullName>
        <ecNumber evidence="2">2.7.13.3</ecNumber>
    </recommendedName>
</protein>
<dbReference type="RefSeq" id="WP_167220514.1">
    <property type="nucleotide sequence ID" value="NZ_JAAQPH010000001.1"/>
</dbReference>
<evidence type="ECO:0000313" key="11">
    <source>
        <dbReference type="EMBL" id="NIA67203.1"/>
    </source>
</evidence>
<dbReference type="GO" id="GO:0005886">
    <property type="term" value="C:plasma membrane"/>
    <property type="evidence" value="ECO:0007669"/>
    <property type="project" value="TreeGrafter"/>
</dbReference>
<sequence>MAVAVAVCGDQGRDPALVYGNAAFGRLTSASPSVTAPISLSAILTFERSETEARGLAGRLATEAPFSETHLFCKADEDSVALRCDWAPLGLSRDGGTCWTVTLTPQSDADALRAELDASEARLAAILDNSPLDICLKDAEGRYVRTSRRFSEIYSVSDDVTRGRLASDLGVSDRWAARSREVDLEVIETGKAVVFEERIPLPSGPMEAITVKFPVIGSSGTFQGVGVICSDVTQRRKLEQALRDSEECLRMIFEHAPLSMNLKDAEGRYTAVSRQLREVHGLTAQEMYGRLPEEVSDSPEWVGRTKRADREVLESGRLLIQEETFQRDGEKRTLLTIKFPRIGLDGQVVGLGSIGTDITERKRAEQALFQSEMEAARTRALLSEAIESMTDGFVWFDNDGKLILCNRKYRELYPRLADELRPGAAYNDLMKLAFDRDQFAVVSAEEVALKQVQASDYVKDHPTFRTKTSEGRWIEARNHPVEAGGFIGIRLDITDRVLAEDALKESEQRFKDFAQSGPGGFWEMDEALRFSSYLDVQTASGRSRPAAQEAIGRTLWELFSVDVEADLYWRAYSQDLDARRPIKDLRAAYTDDQGNRYYWRINGKPFYDRTGRFGGYRGVAEDETAEVEARRRAEAAEARLIDAIESLSEGFALFDADDRLVLSNQTYRNISVNNGAHIVPGITFEEIVRLNVAHGYVPGLEAGEIAEEWIEARLRRHQAAESFLEQDWGDGRSLLITERRTHEGGIACVISDITELQRARAAAERANKDKTRFLAAASHDLRQPLHAIELFVAALEATVEDDEAHELVADIRQASEAAGRLLNALLDVSELETGKLEGRFETFRVQRVLDGLQRVYGQQANERKLSLRMVPCSQLVYSDPDLLERILSNLLSNAVRYTTSGSILLGCRRREGKLRIEVWDTGPGIPEAERVAIFDEFHQLDNSARDRRKGTGLGLSIVRRLANILGHEILLRSVPGSGSMFAVELELGDVCTDEAEAIQPKAGVGFAAQGLEVLVVEDDEQSQKAMSLALEIWGCNVRVAADYDEARDLLSGAAVPVDLIVADYRLPKNVNGVEVASRLRKACGREVPVLIVTADQGKGPRSEIAAHGFKSLRKPVKSEQLKATLAELLDDAVSDSQVSSSVG</sequence>
<dbReference type="Pfam" id="PF00512">
    <property type="entry name" value="HisKA"/>
    <property type="match status" value="1"/>
</dbReference>
<evidence type="ECO:0000259" key="7">
    <source>
        <dbReference type="PROSITE" id="PS50109"/>
    </source>
</evidence>
<dbReference type="SMART" id="SM00448">
    <property type="entry name" value="REC"/>
    <property type="match status" value="1"/>
</dbReference>
<dbReference type="InterPro" id="IPR035965">
    <property type="entry name" value="PAS-like_dom_sf"/>
</dbReference>
<dbReference type="AlphaFoldDB" id="A0A967EWK2"/>
<feature type="modified residue" description="4-aspartylphosphate" evidence="6">
    <location>
        <position position="1063"/>
    </location>
</feature>
<dbReference type="CDD" id="cd17546">
    <property type="entry name" value="REC_hyHK_CKI1_RcsC-like"/>
    <property type="match status" value="1"/>
</dbReference>
<dbReference type="InterPro" id="IPR001789">
    <property type="entry name" value="Sig_transdc_resp-reg_receiver"/>
</dbReference>
<dbReference type="Pfam" id="PF00072">
    <property type="entry name" value="Response_reg"/>
    <property type="match status" value="1"/>
</dbReference>
<dbReference type="FunFam" id="3.30.565.10:FF:000049">
    <property type="entry name" value="Two-component sensor histidine kinase"/>
    <property type="match status" value="1"/>
</dbReference>
<evidence type="ECO:0000256" key="6">
    <source>
        <dbReference type="PROSITE-ProRule" id="PRU00169"/>
    </source>
</evidence>
<dbReference type="Proteomes" id="UP000761264">
    <property type="component" value="Unassembled WGS sequence"/>
</dbReference>
<dbReference type="SUPFAM" id="SSF55874">
    <property type="entry name" value="ATPase domain of HSP90 chaperone/DNA topoisomerase II/histidine kinase"/>
    <property type="match status" value="1"/>
</dbReference>
<evidence type="ECO:0000256" key="3">
    <source>
        <dbReference type="ARBA" id="ARBA00022553"/>
    </source>
</evidence>
<dbReference type="InterPro" id="IPR000014">
    <property type="entry name" value="PAS"/>
</dbReference>
<dbReference type="PANTHER" id="PTHR43047">
    <property type="entry name" value="TWO-COMPONENT HISTIDINE PROTEIN KINASE"/>
    <property type="match status" value="1"/>
</dbReference>
<accession>A0A967EWK2</accession>
<dbReference type="InterPro" id="IPR005467">
    <property type="entry name" value="His_kinase_dom"/>
</dbReference>
<dbReference type="InterPro" id="IPR013656">
    <property type="entry name" value="PAS_4"/>
</dbReference>
<dbReference type="Pfam" id="PF12860">
    <property type="entry name" value="PAS_7"/>
    <property type="match status" value="2"/>
</dbReference>
<dbReference type="PROSITE" id="PS50109">
    <property type="entry name" value="HIS_KIN"/>
    <property type="match status" value="1"/>
</dbReference>
<dbReference type="GO" id="GO:0000155">
    <property type="term" value="F:phosphorelay sensor kinase activity"/>
    <property type="evidence" value="ECO:0007669"/>
    <property type="project" value="InterPro"/>
</dbReference>
<dbReference type="PANTHER" id="PTHR43047:SF9">
    <property type="entry name" value="HISTIDINE KINASE"/>
    <property type="match status" value="1"/>
</dbReference>
<dbReference type="SUPFAM" id="SSF47384">
    <property type="entry name" value="Homodimeric domain of signal transducing histidine kinase"/>
    <property type="match status" value="1"/>
</dbReference>
<organism evidence="11 12">
    <name type="scientific">Pelagibius litoralis</name>
    <dbReference type="NCBI Taxonomy" id="374515"/>
    <lineage>
        <taxon>Bacteria</taxon>
        <taxon>Pseudomonadati</taxon>
        <taxon>Pseudomonadota</taxon>
        <taxon>Alphaproteobacteria</taxon>
        <taxon>Rhodospirillales</taxon>
        <taxon>Rhodovibrionaceae</taxon>
        <taxon>Pelagibius</taxon>
    </lineage>
</organism>
<dbReference type="GO" id="GO:0009927">
    <property type="term" value="F:histidine phosphotransfer kinase activity"/>
    <property type="evidence" value="ECO:0007669"/>
    <property type="project" value="TreeGrafter"/>
</dbReference>
<dbReference type="InterPro" id="IPR003594">
    <property type="entry name" value="HATPase_dom"/>
</dbReference>
<evidence type="ECO:0000259" key="10">
    <source>
        <dbReference type="PROSITE" id="PS50113"/>
    </source>
</evidence>
<dbReference type="InterPro" id="IPR036890">
    <property type="entry name" value="HATPase_C_sf"/>
</dbReference>
<feature type="domain" description="PAC" evidence="10">
    <location>
        <begin position="583"/>
        <end position="635"/>
    </location>
</feature>
<evidence type="ECO:0000256" key="1">
    <source>
        <dbReference type="ARBA" id="ARBA00000085"/>
    </source>
</evidence>
<dbReference type="InterPro" id="IPR004358">
    <property type="entry name" value="Sig_transdc_His_kin-like_C"/>
</dbReference>
<evidence type="ECO:0000313" key="12">
    <source>
        <dbReference type="Proteomes" id="UP000761264"/>
    </source>
</evidence>
<dbReference type="PROSITE" id="PS50110">
    <property type="entry name" value="RESPONSE_REGULATORY"/>
    <property type="match status" value="1"/>
</dbReference>
<dbReference type="SMART" id="SM00388">
    <property type="entry name" value="HisKA"/>
    <property type="match status" value="1"/>
</dbReference>
<feature type="domain" description="Histidine kinase" evidence="7">
    <location>
        <begin position="776"/>
        <end position="989"/>
    </location>
</feature>
<evidence type="ECO:0000259" key="8">
    <source>
        <dbReference type="PROSITE" id="PS50110"/>
    </source>
</evidence>
<dbReference type="SUPFAM" id="SSF55785">
    <property type="entry name" value="PYP-like sensor domain (PAS domain)"/>
    <property type="match status" value="4"/>
</dbReference>
<dbReference type="InterPro" id="IPR011006">
    <property type="entry name" value="CheY-like_superfamily"/>
</dbReference>
<dbReference type="InterPro" id="IPR036097">
    <property type="entry name" value="HisK_dim/P_sf"/>
</dbReference>
<dbReference type="SMART" id="SM00091">
    <property type="entry name" value="PAS"/>
    <property type="match status" value="3"/>
</dbReference>
<proteinExistence type="predicted"/>
<dbReference type="PRINTS" id="PR00344">
    <property type="entry name" value="BCTRLSENSOR"/>
</dbReference>
<dbReference type="InterPro" id="IPR003661">
    <property type="entry name" value="HisK_dim/P_dom"/>
</dbReference>
<dbReference type="PROSITE" id="PS50113">
    <property type="entry name" value="PAC"/>
    <property type="match status" value="2"/>
</dbReference>
<dbReference type="SMART" id="SM00387">
    <property type="entry name" value="HATPase_c"/>
    <property type="match status" value="1"/>
</dbReference>
<comment type="catalytic activity">
    <reaction evidence="1">
        <text>ATP + protein L-histidine = ADP + protein N-phospho-L-histidine.</text>
        <dbReference type="EC" id="2.7.13.3"/>
    </reaction>
</comment>
<dbReference type="PROSITE" id="PS50112">
    <property type="entry name" value="PAS"/>
    <property type="match status" value="1"/>
</dbReference>
<feature type="domain" description="PAC" evidence="10">
    <location>
        <begin position="318"/>
        <end position="370"/>
    </location>
</feature>
<dbReference type="Gene3D" id="3.40.50.2300">
    <property type="match status" value="1"/>
</dbReference>
<keyword evidence="12" id="KW-1185">Reference proteome</keyword>
<comment type="caution">
    <text evidence="11">The sequence shown here is derived from an EMBL/GenBank/DDBJ whole genome shotgun (WGS) entry which is preliminary data.</text>
</comment>
<reference evidence="11" key="1">
    <citation type="submission" date="2020-03" db="EMBL/GenBank/DDBJ databases">
        <title>Genome of Pelagibius litoralis DSM 21314T.</title>
        <authorList>
            <person name="Wang G."/>
        </authorList>
    </citation>
    <scope>NUCLEOTIDE SEQUENCE</scope>
    <source>
        <strain evidence="11">DSM 21314</strain>
    </source>
</reference>
<dbReference type="CDD" id="cd00082">
    <property type="entry name" value="HisKA"/>
    <property type="match status" value="1"/>
</dbReference>
<dbReference type="SUPFAM" id="SSF52172">
    <property type="entry name" value="CheY-like"/>
    <property type="match status" value="1"/>
</dbReference>
<dbReference type="Gene3D" id="1.10.287.130">
    <property type="match status" value="1"/>
</dbReference>
<dbReference type="InterPro" id="IPR000700">
    <property type="entry name" value="PAS-assoc_C"/>
</dbReference>
<dbReference type="Pfam" id="PF08448">
    <property type="entry name" value="PAS_4"/>
    <property type="match status" value="2"/>
</dbReference>
<dbReference type="Pfam" id="PF02518">
    <property type="entry name" value="HATPase_c"/>
    <property type="match status" value="1"/>
</dbReference>
<dbReference type="NCBIfam" id="TIGR00229">
    <property type="entry name" value="sensory_box"/>
    <property type="match status" value="2"/>
</dbReference>
<name>A0A967EWK2_9PROT</name>
<gene>
    <name evidence="11" type="ORF">HBA54_01200</name>
</gene>
<feature type="domain" description="PAS" evidence="9">
    <location>
        <begin position="245"/>
        <end position="290"/>
    </location>
</feature>
<dbReference type="Gene3D" id="3.30.450.20">
    <property type="entry name" value="PAS domain"/>
    <property type="match status" value="5"/>
</dbReference>
<evidence type="ECO:0000256" key="4">
    <source>
        <dbReference type="ARBA" id="ARBA00022679"/>
    </source>
</evidence>
<keyword evidence="4" id="KW-0808">Transferase</keyword>
<evidence type="ECO:0000259" key="9">
    <source>
        <dbReference type="PROSITE" id="PS50112"/>
    </source>
</evidence>